<dbReference type="AlphaFoldDB" id="A0A8J3RR51"/>
<dbReference type="EMBL" id="BOOH01000075">
    <property type="protein sequence ID" value="GIH81371.1"/>
    <property type="molecule type" value="Genomic_DNA"/>
</dbReference>
<organism evidence="1 2">
    <name type="scientific">Planobispora longispora</name>
    <dbReference type="NCBI Taxonomy" id="28887"/>
    <lineage>
        <taxon>Bacteria</taxon>
        <taxon>Bacillati</taxon>
        <taxon>Actinomycetota</taxon>
        <taxon>Actinomycetes</taxon>
        <taxon>Streptosporangiales</taxon>
        <taxon>Streptosporangiaceae</taxon>
        <taxon>Planobispora</taxon>
    </lineage>
</organism>
<gene>
    <name evidence="1" type="ORF">Plo01_78000</name>
</gene>
<evidence type="ECO:0000313" key="2">
    <source>
        <dbReference type="Proteomes" id="UP000616724"/>
    </source>
</evidence>
<name>A0A8J3RR51_9ACTN</name>
<dbReference type="Proteomes" id="UP000616724">
    <property type="component" value="Unassembled WGS sequence"/>
</dbReference>
<sequence length="49" mass="5422">MKLDPLRIDRLTAEPMAVLRLWAEKDEVEGVGAALRVAQSPRYTSIPTG</sequence>
<comment type="caution">
    <text evidence="1">The sequence shown here is derived from an EMBL/GenBank/DDBJ whole genome shotgun (WGS) entry which is preliminary data.</text>
</comment>
<evidence type="ECO:0000313" key="1">
    <source>
        <dbReference type="EMBL" id="GIH81371.1"/>
    </source>
</evidence>
<protein>
    <submittedName>
        <fullName evidence="1">Uncharacterized protein</fullName>
    </submittedName>
</protein>
<reference evidence="1 2" key="1">
    <citation type="submission" date="2021-01" db="EMBL/GenBank/DDBJ databases">
        <title>Whole genome shotgun sequence of Planobispora longispora NBRC 13918.</title>
        <authorList>
            <person name="Komaki H."/>
            <person name="Tamura T."/>
        </authorList>
    </citation>
    <scope>NUCLEOTIDE SEQUENCE [LARGE SCALE GENOMIC DNA]</scope>
    <source>
        <strain evidence="1 2">NBRC 13918</strain>
    </source>
</reference>
<proteinExistence type="predicted"/>
<accession>A0A8J3RR51</accession>
<keyword evidence="2" id="KW-1185">Reference proteome</keyword>